<evidence type="ECO:0000313" key="2">
    <source>
        <dbReference type="Proteomes" id="UP001151002"/>
    </source>
</evidence>
<dbReference type="RefSeq" id="WP_267560459.1">
    <property type="nucleotide sequence ID" value="NZ_JAPNTZ010000001.1"/>
</dbReference>
<gene>
    <name evidence="1" type="ORF">OWR29_01695</name>
</gene>
<sequence>MATLDSLDPVLRWFLDDVRDRFPGSPALVADESGGRLQLKASG</sequence>
<name>A0ABT4AR21_9ACTN</name>
<comment type="caution">
    <text evidence="1">The sequence shown here is derived from an EMBL/GenBank/DDBJ whole genome shotgun (WGS) entry which is preliminary data.</text>
</comment>
<accession>A0ABT4AR21</accession>
<dbReference type="Proteomes" id="UP001151002">
    <property type="component" value="Unassembled WGS sequence"/>
</dbReference>
<evidence type="ECO:0000313" key="1">
    <source>
        <dbReference type="EMBL" id="MCY1136694.1"/>
    </source>
</evidence>
<keyword evidence="2" id="KW-1185">Reference proteome</keyword>
<dbReference type="EMBL" id="JAPNTZ010000001">
    <property type="protein sequence ID" value="MCY1136694.1"/>
    <property type="molecule type" value="Genomic_DNA"/>
</dbReference>
<protein>
    <submittedName>
        <fullName evidence="1">Uncharacterized protein</fullName>
    </submittedName>
</protein>
<proteinExistence type="predicted"/>
<reference evidence="1" key="1">
    <citation type="submission" date="2022-11" db="EMBL/GenBank/DDBJ databases">
        <authorList>
            <person name="Somphong A."/>
            <person name="Phongsopitanun W."/>
        </authorList>
    </citation>
    <scope>NUCLEOTIDE SEQUENCE</scope>
    <source>
        <strain evidence="1">Pm04-4</strain>
    </source>
</reference>
<organism evidence="1 2">
    <name type="scientific">Paractinoplanes pyxinae</name>
    <dbReference type="NCBI Taxonomy" id="2997416"/>
    <lineage>
        <taxon>Bacteria</taxon>
        <taxon>Bacillati</taxon>
        <taxon>Actinomycetota</taxon>
        <taxon>Actinomycetes</taxon>
        <taxon>Micromonosporales</taxon>
        <taxon>Micromonosporaceae</taxon>
        <taxon>Paractinoplanes</taxon>
    </lineage>
</organism>